<dbReference type="InterPro" id="IPR050815">
    <property type="entry name" value="TF_fung"/>
</dbReference>
<comment type="caution">
    <text evidence="6">The sequence shown here is derived from an EMBL/GenBank/DDBJ whole genome shotgun (WGS) entry which is preliminary data.</text>
</comment>
<dbReference type="EMBL" id="MCGO01000009">
    <property type="protein sequence ID" value="ORY49392.1"/>
    <property type="molecule type" value="Genomic_DNA"/>
</dbReference>
<dbReference type="GO" id="GO:0000981">
    <property type="term" value="F:DNA-binding transcription factor activity, RNA polymerase II-specific"/>
    <property type="evidence" value="ECO:0007669"/>
    <property type="project" value="InterPro"/>
</dbReference>
<keyword evidence="7" id="KW-1185">Reference proteome</keyword>
<evidence type="ECO:0000256" key="4">
    <source>
        <dbReference type="ARBA" id="ARBA00023163"/>
    </source>
</evidence>
<dbReference type="CDD" id="cd12148">
    <property type="entry name" value="fungal_TF_MHR"/>
    <property type="match status" value="1"/>
</dbReference>
<accession>A0A1Y2CQV3</accession>
<keyword evidence="5" id="KW-0539">Nucleus</keyword>
<organism evidence="6 7">
    <name type="scientific">Rhizoclosmatium globosum</name>
    <dbReference type="NCBI Taxonomy" id="329046"/>
    <lineage>
        <taxon>Eukaryota</taxon>
        <taxon>Fungi</taxon>
        <taxon>Fungi incertae sedis</taxon>
        <taxon>Chytridiomycota</taxon>
        <taxon>Chytridiomycota incertae sedis</taxon>
        <taxon>Chytridiomycetes</taxon>
        <taxon>Chytridiales</taxon>
        <taxon>Chytriomycetaceae</taxon>
        <taxon>Rhizoclosmatium</taxon>
    </lineage>
</organism>
<dbReference type="PANTHER" id="PTHR47338:SF5">
    <property type="entry name" value="ZN(II)2CYS6 TRANSCRIPTION FACTOR (EUROFUNG)"/>
    <property type="match status" value="1"/>
</dbReference>
<dbReference type="AlphaFoldDB" id="A0A1Y2CQV3"/>
<dbReference type="PANTHER" id="PTHR47338">
    <property type="entry name" value="ZN(II)2CYS6 TRANSCRIPTION FACTOR (EUROFUNG)-RELATED"/>
    <property type="match status" value="1"/>
</dbReference>
<name>A0A1Y2CQV3_9FUNG</name>
<evidence type="ECO:0000256" key="3">
    <source>
        <dbReference type="ARBA" id="ARBA00023015"/>
    </source>
</evidence>
<evidence type="ECO:0000256" key="2">
    <source>
        <dbReference type="ARBA" id="ARBA00022723"/>
    </source>
</evidence>
<keyword evidence="4" id="KW-0804">Transcription</keyword>
<comment type="subcellular location">
    <subcellularLocation>
        <location evidence="1">Nucleus</location>
    </subcellularLocation>
</comment>
<dbReference type="Proteomes" id="UP000193642">
    <property type="component" value="Unassembled WGS sequence"/>
</dbReference>
<keyword evidence="2" id="KW-0479">Metal-binding</keyword>
<keyword evidence="3" id="KW-0805">Transcription regulation</keyword>
<dbReference type="GO" id="GO:0005634">
    <property type="term" value="C:nucleus"/>
    <property type="evidence" value="ECO:0007669"/>
    <property type="project" value="UniProtKB-SubCell"/>
</dbReference>
<dbReference type="GO" id="GO:0046872">
    <property type="term" value="F:metal ion binding"/>
    <property type="evidence" value="ECO:0007669"/>
    <property type="project" value="UniProtKB-KW"/>
</dbReference>
<evidence type="ECO:0000256" key="1">
    <source>
        <dbReference type="ARBA" id="ARBA00004123"/>
    </source>
</evidence>
<reference evidence="6 7" key="1">
    <citation type="submission" date="2016-07" db="EMBL/GenBank/DDBJ databases">
        <title>Pervasive Adenine N6-methylation of Active Genes in Fungi.</title>
        <authorList>
            <consortium name="DOE Joint Genome Institute"/>
            <person name="Mondo S.J."/>
            <person name="Dannebaum R.O."/>
            <person name="Kuo R.C."/>
            <person name="Labutti K."/>
            <person name="Haridas S."/>
            <person name="Kuo A."/>
            <person name="Salamov A."/>
            <person name="Ahrendt S.R."/>
            <person name="Lipzen A."/>
            <person name="Sullivan W."/>
            <person name="Andreopoulos W.B."/>
            <person name="Clum A."/>
            <person name="Lindquist E."/>
            <person name="Daum C."/>
            <person name="Ramamoorthy G.K."/>
            <person name="Gryganskyi A."/>
            <person name="Culley D."/>
            <person name="Magnuson J.K."/>
            <person name="James T.Y."/>
            <person name="O'Malley M.A."/>
            <person name="Stajich J.E."/>
            <person name="Spatafora J.W."/>
            <person name="Visel A."/>
            <person name="Grigoriev I.V."/>
        </authorList>
    </citation>
    <scope>NUCLEOTIDE SEQUENCE [LARGE SCALE GENOMIC DNA]</scope>
    <source>
        <strain evidence="6 7">JEL800</strain>
    </source>
</reference>
<evidence type="ECO:0000256" key="5">
    <source>
        <dbReference type="ARBA" id="ARBA00023242"/>
    </source>
</evidence>
<evidence type="ECO:0008006" key="8">
    <source>
        <dbReference type="Google" id="ProtNLM"/>
    </source>
</evidence>
<evidence type="ECO:0000313" key="7">
    <source>
        <dbReference type="Proteomes" id="UP000193642"/>
    </source>
</evidence>
<evidence type="ECO:0000313" key="6">
    <source>
        <dbReference type="EMBL" id="ORY49392.1"/>
    </source>
</evidence>
<proteinExistence type="predicted"/>
<protein>
    <recommendedName>
        <fullName evidence="8">Transcription factor domain-containing protein</fullName>
    </recommendedName>
</protein>
<sequence>MAAMNVNAFILTFFTQPAPLRLVIGAIAAYYSSPIISESDALWFFKRARKAVILASDRPTFSSIQAYFWIHLYAGIMKKEELGLPFLKMAIDFAVISKVDVDPDFQPQLAHMNEIQKEERRRIFWSVCFISRVVLSVRSDYALSMLQLDQMKPLQPIIGVFEGMRSCKPVCEVRGFIIAIKRHYDSVPSSIQKILYCSNLQNLHIQFVILLSNIPPSLVLPFDNQLEIMSILLSNTEPVDIHVPSLNLDILACTTLLYRSQLYLSALNKFHPSILAPSTQDIVITAIEQCIIAVKRAKSLVQVLYDMNDINISAHSRFWYPLFELSIVSWFIVCRMDKAWSEFVPIEVSELVAASELFADLAIKSMNELDISLPISTALTIMMQEMKVSVDQGQNIRPSASTGTALSNKWEVGLDGSYFGYLGLMGLEVGGMAWKGKNEAEWKQFWKQNGIKQ</sequence>
<gene>
    <name evidence="6" type="ORF">BCR33DRAFT_734882</name>
</gene>
<dbReference type="OrthoDB" id="2123952at2759"/>